<evidence type="ECO:0000256" key="6">
    <source>
        <dbReference type="ARBA" id="ARBA00023136"/>
    </source>
</evidence>
<protein>
    <submittedName>
        <fullName evidence="9">Putative ABC-type oligopeptide transporter, permease subunit</fullName>
    </submittedName>
</protein>
<comment type="similarity">
    <text evidence="7">Belongs to the binding-protein-dependent transport system permease family.</text>
</comment>
<dbReference type="GO" id="GO:0005886">
    <property type="term" value="C:plasma membrane"/>
    <property type="evidence" value="ECO:0007669"/>
    <property type="project" value="UniProtKB-SubCell"/>
</dbReference>
<evidence type="ECO:0000256" key="7">
    <source>
        <dbReference type="RuleBase" id="RU363032"/>
    </source>
</evidence>
<dbReference type="SUPFAM" id="SSF161098">
    <property type="entry name" value="MetI-like"/>
    <property type="match status" value="1"/>
</dbReference>
<dbReference type="RefSeq" id="WP_098038757.1">
    <property type="nucleotide sequence ID" value="NZ_CWGJ01000025.1"/>
</dbReference>
<feature type="transmembrane region" description="Helical" evidence="7">
    <location>
        <begin position="266"/>
        <end position="288"/>
    </location>
</feature>
<comment type="subcellular location">
    <subcellularLocation>
        <location evidence="1 7">Cell membrane</location>
        <topology evidence="1 7">Multi-pass membrane protein</topology>
    </subcellularLocation>
</comment>
<feature type="transmembrane region" description="Helical" evidence="7">
    <location>
        <begin position="421"/>
        <end position="445"/>
    </location>
</feature>
<keyword evidence="4 7" id="KW-0812">Transmembrane</keyword>
<dbReference type="PANTHER" id="PTHR30465">
    <property type="entry name" value="INNER MEMBRANE ABC TRANSPORTER"/>
    <property type="match status" value="1"/>
</dbReference>
<dbReference type="Pfam" id="PF00528">
    <property type="entry name" value="BPD_transp_1"/>
    <property type="match status" value="1"/>
</dbReference>
<feature type="transmembrane region" description="Helical" evidence="7">
    <location>
        <begin position="300"/>
        <end position="321"/>
    </location>
</feature>
<keyword evidence="2 7" id="KW-0813">Transport</keyword>
<organism evidence="9 10">
    <name type="scientific">Estrella lausannensis</name>
    <dbReference type="NCBI Taxonomy" id="483423"/>
    <lineage>
        <taxon>Bacteria</taxon>
        <taxon>Pseudomonadati</taxon>
        <taxon>Chlamydiota</taxon>
        <taxon>Chlamydiia</taxon>
        <taxon>Parachlamydiales</taxon>
        <taxon>Candidatus Criblamydiaceae</taxon>
        <taxon>Estrella</taxon>
    </lineage>
</organism>
<feature type="domain" description="ABC transmembrane type-1" evidence="8">
    <location>
        <begin position="264"/>
        <end position="488"/>
    </location>
</feature>
<reference evidence="10" key="1">
    <citation type="submission" date="2015-06" db="EMBL/GenBank/DDBJ databases">
        <authorList>
            <person name="Bertelli C."/>
        </authorList>
    </citation>
    <scope>NUCLEOTIDE SEQUENCE [LARGE SCALE GENOMIC DNA]</scope>
    <source>
        <strain evidence="10">CRIB-30</strain>
    </source>
</reference>
<dbReference type="EMBL" id="CWGJ01000025">
    <property type="protein sequence ID" value="CRX38895.1"/>
    <property type="molecule type" value="Genomic_DNA"/>
</dbReference>
<dbReference type="CDD" id="cd06261">
    <property type="entry name" value="TM_PBP2"/>
    <property type="match status" value="1"/>
</dbReference>
<accession>A0A0H5E6I3</accession>
<evidence type="ECO:0000256" key="3">
    <source>
        <dbReference type="ARBA" id="ARBA00022475"/>
    </source>
</evidence>
<sequence>MWSYLVRRALLIPVTLFFIVLINFVIINLAPGDPSTQVEISNQGASKKAGGSLAFGTDDRYLQFREFFGLTLPILFNTWSYADKQSIVNILESINDYLKPGANKGLTSKQFHDTRIKMGDMSRFVMPKLLLIMEDPQYEKSMRLIAAQFFIRGGTKMAILGPNLTPEEKSFNQKLTEDYNFFQKELPLATDTDPQIDEKIGKLRQWYEMNKDFYHFEPSEPEKIKLLFFDTRFFRYMSRVATLNFGSVRNDPNKSVVGEVVKRFKYSLTLAITPMVITFFAALLLGIAMAIWQNTLLDHILNLFALVLYAIPVFVVAPFLIENVALDGHFPFTNTPIPLSGFTSPDAVYDNLTSLGRLQDTVQHLVLPLIAILYGGIAAQSRLARTAVLEVMRQDYIRTAKAKGVPPWTIIWKHIGRNASITIVTSIAGSLGIILGGSLIVETLFEIDGFGKFFYDAILNRDYNTIMFSTLAGSFLTLLGYLAADISYTLLDPRVTLD</sequence>
<dbReference type="OrthoDB" id="9789439at2"/>
<keyword evidence="6 7" id="KW-0472">Membrane</keyword>
<dbReference type="InterPro" id="IPR035906">
    <property type="entry name" value="MetI-like_sf"/>
</dbReference>
<gene>
    <name evidence="9" type="primary">oppB</name>
    <name evidence="9" type="ORF">ELAC_1567</name>
</gene>
<proteinExistence type="inferred from homology"/>
<evidence type="ECO:0000313" key="10">
    <source>
        <dbReference type="Proteomes" id="UP000220251"/>
    </source>
</evidence>
<feature type="transmembrane region" description="Helical" evidence="7">
    <location>
        <begin position="9"/>
        <end position="30"/>
    </location>
</feature>
<evidence type="ECO:0000256" key="1">
    <source>
        <dbReference type="ARBA" id="ARBA00004651"/>
    </source>
</evidence>
<name>A0A0H5E6I3_9BACT</name>
<dbReference type="AlphaFoldDB" id="A0A0H5E6I3"/>
<evidence type="ECO:0000256" key="5">
    <source>
        <dbReference type="ARBA" id="ARBA00022989"/>
    </source>
</evidence>
<dbReference type="PROSITE" id="PS50928">
    <property type="entry name" value="ABC_TM1"/>
    <property type="match status" value="1"/>
</dbReference>
<evidence type="ECO:0000313" key="9">
    <source>
        <dbReference type="EMBL" id="CRX38895.1"/>
    </source>
</evidence>
<dbReference type="Gene3D" id="1.10.3720.10">
    <property type="entry name" value="MetI-like"/>
    <property type="match status" value="1"/>
</dbReference>
<feature type="transmembrane region" description="Helical" evidence="7">
    <location>
        <begin position="465"/>
        <end position="484"/>
    </location>
</feature>
<keyword evidence="3" id="KW-1003">Cell membrane</keyword>
<dbReference type="GO" id="GO:0055085">
    <property type="term" value="P:transmembrane transport"/>
    <property type="evidence" value="ECO:0007669"/>
    <property type="project" value="InterPro"/>
</dbReference>
<evidence type="ECO:0000256" key="2">
    <source>
        <dbReference type="ARBA" id="ARBA00022448"/>
    </source>
</evidence>
<keyword evidence="5 7" id="KW-1133">Transmembrane helix</keyword>
<dbReference type="PANTHER" id="PTHR30465:SF0">
    <property type="entry name" value="OLIGOPEPTIDE TRANSPORT SYSTEM PERMEASE PROTEIN APPB"/>
    <property type="match status" value="1"/>
</dbReference>
<dbReference type="InterPro" id="IPR000515">
    <property type="entry name" value="MetI-like"/>
</dbReference>
<evidence type="ECO:0000256" key="4">
    <source>
        <dbReference type="ARBA" id="ARBA00022692"/>
    </source>
</evidence>
<evidence type="ECO:0000259" key="8">
    <source>
        <dbReference type="PROSITE" id="PS50928"/>
    </source>
</evidence>
<feature type="transmembrane region" description="Helical" evidence="7">
    <location>
        <begin position="365"/>
        <end position="384"/>
    </location>
</feature>
<dbReference type="Proteomes" id="UP000220251">
    <property type="component" value="Unassembled WGS sequence"/>
</dbReference>
<keyword evidence="10" id="KW-1185">Reference proteome</keyword>